<dbReference type="Gene3D" id="1.20.20.10">
    <property type="entry name" value="F1F0 ATP synthase subunit C"/>
    <property type="match status" value="1"/>
</dbReference>
<dbReference type="InterPro" id="IPR020537">
    <property type="entry name" value="ATP_synth_F0_csu_DDCD_BS"/>
</dbReference>
<dbReference type="NCBIfam" id="TIGR01260">
    <property type="entry name" value="ATP_synt_c"/>
    <property type="match status" value="1"/>
</dbReference>
<evidence type="ECO:0000256" key="6">
    <source>
        <dbReference type="ARBA" id="ARBA00022692"/>
    </source>
</evidence>
<dbReference type="FunFam" id="1.20.20.10:FF:000002">
    <property type="entry name" value="ATP synthase subunit c"/>
    <property type="match status" value="1"/>
</dbReference>
<keyword evidence="8 14" id="KW-1133">Transmembrane helix</keyword>
<dbReference type="GO" id="GO:0005886">
    <property type="term" value="C:plasma membrane"/>
    <property type="evidence" value="ECO:0007669"/>
    <property type="project" value="UniProtKB-SubCell"/>
</dbReference>
<evidence type="ECO:0000256" key="11">
    <source>
        <dbReference type="ARBA" id="ARBA00023136"/>
    </source>
</evidence>
<dbReference type="RefSeq" id="WP_007193473.1">
    <property type="nucleotide sequence ID" value="NZ_FNNZ01000024.1"/>
</dbReference>
<dbReference type="NCBIfam" id="NF005363">
    <property type="entry name" value="PRK06876.1"/>
    <property type="match status" value="1"/>
</dbReference>
<evidence type="ECO:0000256" key="9">
    <source>
        <dbReference type="ARBA" id="ARBA00023065"/>
    </source>
</evidence>
<evidence type="ECO:0000256" key="1">
    <source>
        <dbReference type="ARBA" id="ARBA00004651"/>
    </source>
</evidence>
<evidence type="ECO:0000256" key="3">
    <source>
        <dbReference type="ARBA" id="ARBA00022448"/>
    </source>
</evidence>
<feature type="site" description="Reversibly protonated during proton transport" evidence="14">
    <location>
        <position position="66"/>
    </location>
</feature>
<dbReference type="OrthoDB" id="9811659at2"/>
<keyword evidence="17" id="KW-1185">Reference proteome</keyword>
<evidence type="ECO:0000256" key="4">
    <source>
        <dbReference type="ARBA" id="ARBA00022475"/>
    </source>
</evidence>
<feature type="transmembrane region" description="Helical" evidence="14">
    <location>
        <begin position="12"/>
        <end position="37"/>
    </location>
</feature>
<evidence type="ECO:0000313" key="16">
    <source>
        <dbReference type="EMBL" id="SDX40000.1"/>
    </source>
</evidence>
<dbReference type="GO" id="GO:0033177">
    <property type="term" value="C:proton-transporting two-sector ATPase complex, proton-transporting domain"/>
    <property type="evidence" value="ECO:0007669"/>
    <property type="project" value="InterPro"/>
</dbReference>
<evidence type="ECO:0000256" key="12">
    <source>
        <dbReference type="ARBA" id="ARBA00023310"/>
    </source>
</evidence>
<accession>A0A1H3BD98</accession>
<keyword evidence="6 14" id="KW-0812">Transmembrane</keyword>
<protein>
    <recommendedName>
        <fullName evidence="14">ATP synthase subunit c</fullName>
    </recommendedName>
    <alternativeName>
        <fullName evidence="14">ATP synthase F(0) sector subunit c</fullName>
    </alternativeName>
    <alternativeName>
        <fullName evidence="14">F-type ATPase subunit c</fullName>
        <shortName evidence="14">F-ATPase subunit c</shortName>
    </alternativeName>
    <alternativeName>
        <fullName evidence="14">Lipid-binding protein</fullName>
    </alternativeName>
</protein>
<evidence type="ECO:0000256" key="8">
    <source>
        <dbReference type="ARBA" id="ARBA00022989"/>
    </source>
</evidence>
<dbReference type="HAMAP" id="MF_01396">
    <property type="entry name" value="ATP_synth_c_bact"/>
    <property type="match status" value="1"/>
</dbReference>
<name>A0A1H3BD98_THIRO</name>
<dbReference type="SUPFAM" id="SSF81333">
    <property type="entry name" value="F1F0 ATP synthase subunit C"/>
    <property type="match status" value="1"/>
</dbReference>
<dbReference type="GO" id="GO:0046933">
    <property type="term" value="F:proton-transporting ATP synthase activity, rotational mechanism"/>
    <property type="evidence" value="ECO:0007669"/>
    <property type="project" value="UniProtKB-UniRule"/>
</dbReference>
<sequence length="83" mass="8592">MELEVANLFADVIKFIGAGLMLGLGAVGAGVGIGILGGRFLEGAARQPELIPMLRTQFFIVMGLVDALPVIAIAMGLFVMFAA</sequence>
<keyword evidence="10 14" id="KW-0446">Lipid-binding</keyword>
<dbReference type="InterPro" id="IPR005953">
    <property type="entry name" value="ATP_synth_csu_bac/chlpt"/>
</dbReference>
<reference evidence="17" key="1">
    <citation type="submission" date="2016-10" db="EMBL/GenBank/DDBJ databases">
        <authorList>
            <person name="Varghese N."/>
            <person name="Submissions S."/>
        </authorList>
    </citation>
    <scope>NUCLEOTIDE SEQUENCE [LARGE SCALE GENOMIC DNA]</scope>
    <source>
        <strain evidence="17">DSM 217</strain>
    </source>
</reference>
<dbReference type="GO" id="GO:0045259">
    <property type="term" value="C:proton-transporting ATP synthase complex"/>
    <property type="evidence" value="ECO:0007669"/>
    <property type="project" value="UniProtKB-KW"/>
</dbReference>
<dbReference type="Pfam" id="PF00137">
    <property type="entry name" value="ATP-synt_C"/>
    <property type="match status" value="1"/>
</dbReference>
<dbReference type="GO" id="GO:0008289">
    <property type="term" value="F:lipid binding"/>
    <property type="evidence" value="ECO:0007669"/>
    <property type="project" value="UniProtKB-KW"/>
</dbReference>
<keyword evidence="3 14" id="KW-0813">Transport</keyword>
<comment type="function">
    <text evidence="14">Key component of the F(0) channel; it plays a direct role in translocation across the membrane. A homomeric c-ring of between 10-14 subunits forms the central stalk rotor element with the F(1) delta and epsilon subunits.</text>
</comment>
<dbReference type="InterPro" id="IPR035921">
    <property type="entry name" value="F/V-ATP_Csub_sf"/>
</dbReference>
<dbReference type="EMBL" id="FNNZ01000024">
    <property type="protein sequence ID" value="SDX40000.1"/>
    <property type="molecule type" value="Genomic_DNA"/>
</dbReference>
<evidence type="ECO:0000256" key="2">
    <source>
        <dbReference type="ARBA" id="ARBA00006704"/>
    </source>
</evidence>
<evidence type="ECO:0000313" key="17">
    <source>
        <dbReference type="Proteomes" id="UP000198816"/>
    </source>
</evidence>
<proteinExistence type="inferred from homology"/>
<keyword evidence="4 14" id="KW-1003">Cell membrane</keyword>
<dbReference type="InterPro" id="IPR038662">
    <property type="entry name" value="ATP_synth_F0_csu_sf"/>
</dbReference>
<keyword evidence="7 14" id="KW-0375">Hydrogen ion transport</keyword>
<evidence type="ECO:0000256" key="10">
    <source>
        <dbReference type="ARBA" id="ARBA00023121"/>
    </source>
</evidence>
<gene>
    <name evidence="14" type="primary">atpE</name>
    <name evidence="16" type="ORF">SAMN05421783_12443</name>
</gene>
<dbReference type="STRING" id="1058.SAMN05421783_12443"/>
<evidence type="ECO:0000256" key="14">
    <source>
        <dbReference type="HAMAP-Rule" id="MF_01396"/>
    </source>
</evidence>
<dbReference type="Proteomes" id="UP000198816">
    <property type="component" value="Unassembled WGS sequence"/>
</dbReference>
<evidence type="ECO:0000256" key="5">
    <source>
        <dbReference type="ARBA" id="ARBA00022547"/>
    </source>
</evidence>
<organism evidence="16 17">
    <name type="scientific">Thiocapsa roseopersicina</name>
    <dbReference type="NCBI Taxonomy" id="1058"/>
    <lineage>
        <taxon>Bacteria</taxon>
        <taxon>Pseudomonadati</taxon>
        <taxon>Pseudomonadota</taxon>
        <taxon>Gammaproteobacteria</taxon>
        <taxon>Chromatiales</taxon>
        <taxon>Chromatiaceae</taxon>
        <taxon>Thiocapsa</taxon>
    </lineage>
</organism>
<feature type="transmembrane region" description="Helical" evidence="14">
    <location>
        <begin position="58"/>
        <end position="82"/>
    </location>
</feature>
<evidence type="ECO:0000256" key="13">
    <source>
        <dbReference type="ARBA" id="ARBA00025198"/>
    </source>
</evidence>
<evidence type="ECO:0000259" key="15">
    <source>
        <dbReference type="Pfam" id="PF00137"/>
    </source>
</evidence>
<dbReference type="CDD" id="cd18185">
    <property type="entry name" value="ATP-synt_Fo_c_ATPE"/>
    <property type="match status" value="1"/>
</dbReference>
<keyword evidence="5 14" id="KW-0138">CF(0)</keyword>
<dbReference type="InterPro" id="IPR000454">
    <property type="entry name" value="ATP_synth_F0_csu"/>
</dbReference>
<evidence type="ECO:0000256" key="7">
    <source>
        <dbReference type="ARBA" id="ARBA00022781"/>
    </source>
</evidence>
<keyword evidence="11 14" id="KW-0472">Membrane</keyword>
<comment type="function">
    <text evidence="13 14">F(1)F(0) ATP synthase produces ATP from ADP in the presence of a proton or sodium gradient. F-type ATPases consist of two structural domains, F(1) containing the extramembraneous catalytic core and F(0) containing the membrane proton channel, linked together by a central stalk and a peripheral stalk. During catalysis, ATP synthesis in the catalytic domain of F(1) is coupled via a rotary mechanism of the central stalk subunits to proton translocation.</text>
</comment>
<dbReference type="PRINTS" id="PR00124">
    <property type="entry name" value="ATPASEC"/>
</dbReference>
<feature type="domain" description="V-ATPase proteolipid subunit C-like" evidence="15">
    <location>
        <begin position="16"/>
        <end position="78"/>
    </location>
</feature>
<keyword evidence="12 14" id="KW-0066">ATP synthesis</keyword>
<keyword evidence="9 14" id="KW-0406">Ion transport</keyword>
<dbReference type="AlphaFoldDB" id="A0A1H3BD98"/>
<dbReference type="InterPro" id="IPR002379">
    <property type="entry name" value="ATPase_proteolipid_c-like_dom"/>
</dbReference>
<comment type="similarity">
    <text evidence="2 14">Belongs to the ATPase C chain family.</text>
</comment>
<comment type="subcellular location">
    <subcellularLocation>
        <location evidence="1 14">Cell membrane</location>
        <topology evidence="1 14">Multi-pass membrane protein</topology>
    </subcellularLocation>
</comment>
<dbReference type="PROSITE" id="PS00605">
    <property type="entry name" value="ATPASE_C"/>
    <property type="match status" value="1"/>
</dbReference>